<dbReference type="AlphaFoldDB" id="A0AAN6JQM9"/>
<dbReference type="InterPro" id="IPR037289">
    <property type="entry name" value="Elp2"/>
</dbReference>
<dbReference type="PANTHER" id="PTHR44111">
    <property type="entry name" value="ELONGATOR COMPLEX PROTEIN 2"/>
    <property type="match status" value="1"/>
</dbReference>
<dbReference type="SMART" id="SM00320">
    <property type="entry name" value="WD40"/>
    <property type="match status" value="9"/>
</dbReference>
<dbReference type="Gene3D" id="2.130.10.10">
    <property type="entry name" value="YVTN repeat-like/Quinoprotein amine dehydrogenase"/>
    <property type="match status" value="5"/>
</dbReference>
<sequence length="893" mass="95320">MRIQPVYSAAAANRASFVADGGIVLSSSNASDGSTSRSIIAYASHKSVALWEQPLGQLHSGVSELVHMGFSAEVTTLQGAFAEDQAGRRLEFLIAGSRSGELAILRPGADGRWASIGWPAESAEVHSATVTTACAIHQHSAQASYLIVTGSADGLVRVWELNAWSLTLLQTISTELRGALPLCAQLAKLDSSERPPAYLLALSLTKSFIQLWTVEPTASDPSPSARPAFTLALQLSGHEDWVRALAFARVSESELILASGGQDNYVRLWRIARHSNASEGVTAAANATRQADDDYIEKLMRKIELGDENQDDQAATQSGSEQQPSLLSANSRAFSIGTGAERRFWVVTMDALLVGHDGWITSLRWHPTVPVEDAPLFQPAALLSTSADNSAIIWTPAAASQDHLVSLSSESASSSIWAPRQRFGELGGGTSLGFYGGIWTSSVASETESSNAGRWGPRTAITGHMGPCKSLSWDPTGCMLLSCGSDRTTRLHARFRQRSTSASEAAHTWHELARPQTHGYDLNGVAWIDQWSFASAADEKVVRVFTAPVAFVQTIQAAGGLDGAGTGATLPESAPIGASVPPLGLSNRAIFDESGPVTYEPNESGQPIGSAKTSISDVFKSPPNEDELHVSTLWPELDKLYGHGYELFAIGASHPVSSGTDKTHGKGRFVASSCKANNAEHAVIRIHDRDRHWKEVAQLAGHKLSITRIRFHPGGAGREPNRFVLSAGRDRSWHLHECIEADGAAGGPAWRAVASQQAHARIVWDCAWSRDGNLFATASRDKTVKIWALPSADGAEGTGVDLVSTLKLDSACTSVAFGPRNILAIGTERGSIELFQPNDEQSPTAWTATGELPQAHSEAVQEVAFRPGHEQDDGLHLASTSDDGCVRIFAITP</sequence>
<comment type="caution">
    <text evidence="11">The sequence shown here is derived from an EMBL/GenBank/DDBJ whole genome shotgun (WGS) entry which is preliminary data.</text>
</comment>
<feature type="repeat" description="WD" evidence="10">
    <location>
        <begin position="146"/>
        <end position="162"/>
    </location>
</feature>
<dbReference type="SUPFAM" id="SSF50998">
    <property type="entry name" value="Quinoprotein alcohol dehydrogenase-like"/>
    <property type="match status" value="1"/>
</dbReference>
<keyword evidence="9" id="KW-0539">Nucleus</keyword>
<dbReference type="PANTHER" id="PTHR44111:SF1">
    <property type="entry name" value="ELONGATOR COMPLEX PROTEIN 2"/>
    <property type="match status" value="1"/>
</dbReference>
<comment type="similarity">
    <text evidence="4">Belongs to the WD repeat ELP2 family.</text>
</comment>
<evidence type="ECO:0000256" key="9">
    <source>
        <dbReference type="ARBA" id="ARBA00023242"/>
    </source>
</evidence>
<keyword evidence="7 10" id="KW-0853">WD repeat</keyword>
<evidence type="ECO:0000256" key="7">
    <source>
        <dbReference type="ARBA" id="ARBA00022574"/>
    </source>
</evidence>
<dbReference type="PROSITE" id="PS50294">
    <property type="entry name" value="WD_REPEATS_REGION"/>
    <property type="match status" value="2"/>
</dbReference>
<evidence type="ECO:0000256" key="5">
    <source>
        <dbReference type="ARBA" id="ARBA00020267"/>
    </source>
</evidence>
<dbReference type="PROSITE" id="PS50082">
    <property type="entry name" value="WD_REPEATS_2"/>
    <property type="match status" value="3"/>
</dbReference>
<comment type="subcellular location">
    <subcellularLocation>
        <location evidence="2">Cytoplasm</location>
    </subcellularLocation>
    <subcellularLocation>
        <location evidence="1">Nucleus</location>
    </subcellularLocation>
</comment>
<dbReference type="GO" id="GO:0033588">
    <property type="term" value="C:elongator holoenzyme complex"/>
    <property type="evidence" value="ECO:0007669"/>
    <property type="project" value="InterPro"/>
</dbReference>
<keyword evidence="8" id="KW-0677">Repeat</keyword>
<protein>
    <recommendedName>
        <fullName evidence="5">Elongator complex protein 2</fullName>
    </recommendedName>
</protein>
<evidence type="ECO:0000256" key="2">
    <source>
        <dbReference type="ARBA" id="ARBA00004496"/>
    </source>
</evidence>
<dbReference type="GO" id="GO:0005737">
    <property type="term" value="C:cytoplasm"/>
    <property type="evidence" value="ECO:0007669"/>
    <property type="project" value="UniProtKB-SubCell"/>
</dbReference>
<feature type="repeat" description="WD" evidence="10">
    <location>
        <begin position="756"/>
        <end position="787"/>
    </location>
</feature>
<keyword evidence="12" id="KW-1185">Reference proteome</keyword>
<keyword evidence="6" id="KW-0963">Cytoplasm</keyword>
<dbReference type="InterPro" id="IPR011047">
    <property type="entry name" value="Quinoprotein_ADH-like_sf"/>
</dbReference>
<dbReference type="SUPFAM" id="SSF50969">
    <property type="entry name" value="YVTN repeat-like/Quinoprotein amine dehydrogenase"/>
    <property type="match status" value="1"/>
</dbReference>
<evidence type="ECO:0000256" key="4">
    <source>
        <dbReference type="ARBA" id="ARBA00005881"/>
    </source>
</evidence>
<dbReference type="GO" id="GO:0002098">
    <property type="term" value="P:tRNA wobble uridine modification"/>
    <property type="evidence" value="ECO:0007669"/>
    <property type="project" value="InterPro"/>
</dbReference>
<dbReference type="InterPro" id="IPR019775">
    <property type="entry name" value="WD40_repeat_CS"/>
</dbReference>
<reference evidence="11" key="1">
    <citation type="journal article" date="2023" name="PhytoFront">
        <title>Draft Genome Resources of Seven Strains of Tilletia horrida, Causal Agent of Kernel Smut of Rice.</title>
        <authorList>
            <person name="Khanal S."/>
            <person name="Antony Babu S."/>
            <person name="Zhou X.G."/>
        </authorList>
    </citation>
    <scope>NUCLEOTIDE SEQUENCE</scope>
    <source>
        <strain evidence="11">TX3</strain>
    </source>
</reference>
<evidence type="ECO:0000256" key="10">
    <source>
        <dbReference type="PROSITE-ProRule" id="PRU00221"/>
    </source>
</evidence>
<evidence type="ECO:0000256" key="6">
    <source>
        <dbReference type="ARBA" id="ARBA00022490"/>
    </source>
</evidence>
<proteinExistence type="inferred from homology"/>
<dbReference type="InterPro" id="IPR001680">
    <property type="entry name" value="WD40_rpt"/>
</dbReference>
<dbReference type="EMBL" id="JAPDMQ010000226">
    <property type="protein sequence ID" value="KAK0530045.1"/>
    <property type="molecule type" value="Genomic_DNA"/>
</dbReference>
<feature type="repeat" description="WD" evidence="10">
    <location>
        <begin position="235"/>
        <end position="279"/>
    </location>
</feature>
<evidence type="ECO:0000313" key="12">
    <source>
        <dbReference type="Proteomes" id="UP001176521"/>
    </source>
</evidence>
<comment type="pathway">
    <text evidence="3">tRNA modification; 5-methoxycarbonylmethyl-2-thiouridine-tRNA biosynthesis.</text>
</comment>
<dbReference type="InterPro" id="IPR015943">
    <property type="entry name" value="WD40/YVTN_repeat-like_dom_sf"/>
</dbReference>
<dbReference type="Pfam" id="PF00400">
    <property type="entry name" value="WD40"/>
    <property type="match status" value="5"/>
</dbReference>
<dbReference type="InterPro" id="IPR011044">
    <property type="entry name" value="Quino_amine_DH_bsu"/>
</dbReference>
<organism evidence="11 12">
    <name type="scientific">Tilletia horrida</name>
    <dbReference type="NCBI Taxonomy" id="155126"/>
    <lineage>
        <taxon>Eukaryota</taxon>
        <taxon>Fungi</taxon>
        <taxon>Dikarya</taxon>
        <taxon>Basidiomycota</taxon>
        <taxon>Ustilaginomycotina</taxon>
        <taxon>Exobasidiomycetes</taxon>
        <taxon>Tilletiales</taxon>
        <taxon>Tilletiaceae</taxon>
        <taxon>Tilletia</taxon>
    </lineage>
</organism>
<dbReference type="GO" id="GO:0005634">
    <property type="term" value="C:nucleus"/>
    <property type="evidence" value="ECO:0007669"/>
    <property type="project" value="UniProtKB-SubCell"/>
</dbReference>
<dbReference type="PROSITE" id="PS00678">
    <property type="entry name" value="WD_REPEATS_1"/>
    <property type="match status" value="1"/>
</dbReference>
<dbReference type="Proteomes" id="UP001176521">
    <property type="component" value="Unassembled WGS sequence"/>
</dbReference>
<evidence type="ECO:0000256" key="1">
    <source>
        <dbReference type="ARBA" id="ARBA00004123"/>
    </source>
</evidence>
<gene>
    <name evidence="11" type="primary">ELP2_1</name>
    <name evidence="11" type="ORF">OC842_004055</name>
</gene>
<evidence type="ECO:0000313" key="11">
    <source>
        <dbReference type="EMBL" id="KAK0530045.1"/>
    </source>
</evidence>
<accession>A0AAN6JQM9</accession>
<name>A0AAN6JQM9_9BASI</name>
<evidence type="ECO:0000256" key="8">
    <source>
        <dbReference type="ARBA" id="ARBA00022737"/>
    </source>
</evidence>
<evidence type="ECO:0000256" key="3">
    <source>
        <dbReference type="ARBA" id="ARBA00005043"/>
    </source>
</evidence>